<keyword evidence="1" id="KW-0812">Transmembrane</keyword>
<feature type="transmembrane region" description="Helical" evidence="1">
    <location>
        <begin position="407"/>
        <end position="428"/>
    </location>
</feature>
<gene>
    <name evidence="3" type="ORF">ACH4OY_21805</name>
</gene>
<feature type="transmembrane region" description="Helical" evidence="1">
    <location>
        <begin position="492"/>
        <end position="515"/>
    </location>
</feature>
<sequence length="699" mass="76069">MRRVTMVVLTVVCATLLGVVTNVATGVLPDRWSPYLWIAWPLLALVATALTVVEVRRAREPGPVGGASAARARRVLLDRVRRYWITSVLDRSLHVEARLQLGITASADDRRYPWTLRASHRDGFTGVLDDRTSVAALFERLDRAMVILGAPGAGKTTTLLELTRELLDGAETDRDAPIPVVLNLSSWATRRQPLAQWLAEQLTERYGIPSAQAAAWVAAGEILPLLDGLDEVVETRRDECVAAIAAFHAQQPLTPIALCCRAAEYQRLRTSLSVYGTVTIEPLTRPQIERHLDRAGPALAGLRAVLAADEELWEFTGSPLLLSIMALAYADGPGPETGTGSRRDRLFARYAETMLRHRPHPGYRPEQATRYLSLLGDRMRARQQSIFVLDLVAPDWSPTWPRRNPDLYSRTAISIAVGLVVALCGAALAGRLGVAAGPVAAVLTALGLAFGEYDDLTLIARWGRRPEGRRSIRVNWLTDTAEEFLEILFKSAVGGSVVAGTLAVGAVFGLSGGWAGLLTGLAYWIGFALAALLAMSVGNTVAFHLYIVGPPGGAPRREVPSPALRQRLRFALRATPALGVIAGTLAGLLVAWPRNDADGFRYGLLVGTAAALYLLASVAVGPIVEQWLVRRRLAREDALPRPLRPFLDYAVQCLFLRDVGDGYIFVHRELLEFFADQVTAGKLRPRRPPHVDSVALKDG</sequence>
<evidence type="ECO:0000256" key="1">
    <source>
        <dbReference type="SAM" id="Phobius"/>
    </source>
</evidence>
<evidence type="ECO:0000313" key="3">
    <source>
        <dbReference type="EMBL" id="MFI0795289.1"/>
    </source>
</evidence>
<name>A0ABW7SNL7_9ACTN</name>
<proteinExistence type="predicted"/>
<feature type="transmembrane region" description="Helical" evidence="1">
    <location>
        <begin position="434"/>
        <end position="451"/>
    </location>
</feature>
<accession>A0ABW7SNL7</accession>
<dbReference type="Pfam" id="PF05729">
    <property type="entry name" value="NACHT"/>
    <property type="match status" value="1"/>
</dbReference>
<feature type="transmembrane region" description="Helical" evidence="1">
    <location>
        <begin position="570"/>
        <end position="592"/>
    </location>
</feature>
<evidence type="ECO:0000259" key="2">
    <source>
        <dbReference type="Pfam" id="PF05729"/>
    </source>
</evidence>
<keyword evidence="4" id="KW-1185">Reference proteome</keyword>
<feature type="domain" description="NACHT" evidence="2">
    <location>
        <begin position="143"/>
        <end position="283"/>
    </location>
</feature>
<evidence type="ECO:0000313" key="4">
    <source>
        <dbReference type="Proteomes" id="UP001611075"/>
    </source>
</evidence>
<dbReference type="EMBL" id="JBIRPU010000017">
    <property type="protein sequence ID" value="MFI0795289.1"/>
    <property type="molecule type" value="Genomic_DNA"/>
</dbReference>
<dbReference type="Gene3D" id="3.40.50.300">
    <property type="entry name" value="P-loop containing nucleotide triphosphate hydrolases"/>
    <property type="match status" value="1"/>
</dbReference>
<comment type="caution">
    <text evidence="3">The sequence shown here is derived from an EMBL/GenBank/DDBJ whole genome shotgun (WGS) entry which is preliminary data.</text>
</comment>
<dbReference type="RefSeq" id="WP_396682380.1">
    <property type="nucleotide sequence ID" value="NZ_JBIRPU010000017.1"/>
</dbReference>
<keyword evidence="1" id="KW-0472">Membrane</keyword>
<dbReference type="InterPro" id="IPR007111">
    <property type="entry name" value="NACHT_NTPase"/>
</dbReference>
<feature type="transmembrane region" description="Helical" evidence="1">
    <location>
        <begin position="35"/>
        <end position="53"/>
    </location>
</feature>
<protein>
    <submittedName>
        <fullName evidence="3">NACHT domain-containing protein</fullName>
    </submittedName>
</protein>
<dbReference type="Proteomes" id="UP001611075">
    <property type="component" value="Unassembled WGS sequence"/>
</dbReference>
<organism evidence="3 4">
    <name type="scientific">Micromonospora rubida</name>
    <dbReference type="NCBI Taxonomy" id="2697657"/>
    <lineage>
        <taxon>Bacteria</taxon>
        <taxon>Bacillati</taxon>
        <taxon>Actinomycetota</taxon>
        <taxon>Actinomycetes</taxon>
        <taxon>Micromonosporales</taxon>
        <taxon>Micromonosporaceae</taxon>
        <taxon>Micromonospora</taxon>
    </lineage>
</organism>
<keyword evidence="1" id="KW-1133">Transmembrane helix</keyword>
<feature type="transmembrane region" description="Helical" evidence="1">
    <location>
        <begin position="521"/>
        <end position="549"/>
    </location>
</feature>
<reference evidence="3 4" key="1">
    <citation type="submission" date="2024-10" db="EMBL/GenBank/DDBJ databases">
        <title>The Natural Products Discovery Center: Release of the First 8490 Sequenced Strains for Exploring Actinobacteria Biosynthetic Diversity.</title>
        <authorList>
            <person name="Kalkreuter E."/>
            <person name="Kautsar S.A."/>
            <person name="Yang D."/>
            <person name="Bader C.D."/>
            <person name="Teijaro C.N."/>
            <person name="Fluegel L."/>
            <person name="Davis C.M."/>
            <person name="Simpson J.R."/>
            <person name="Lauterbach L."/>
            <person name="Steele A.D."/>
            <person name="Gui C."/>
            <person name="Meng S."/>
            <person name="Li G."/>
            <person name="Viehrig K."/>
            <person name="Ye F."/>
            <person name="Su P."/>
            <person name="Kiefer A.F."/>
            <person name="Nichols A."/>
            <person name="Cepeda A.J."/>
            <person name="Yan W."/>
            <person name="Fan B."/>
            <person name="Jiang Y."/>
            <person name="Adhikari A."/>
            <person name="Zheng C.-J."/>
            <person name="Schuster L."/>
            <person name="Cowan T.M."/>
            <person name="Smanski M.J."/>
            <person name="Chevrette M.G."/>
            <person name="De Carvalho L.P.S."/>
            <person name="Shen B."/>
        </authorList>
    </citation>
    <scope>NUCLEOTIDE SEQUENCE [LARGE SCALE GENOMIC DNA]</scope>
    <source>
        <strain evidence="3 4">NPDC021253</strain>
    </source>
</reference>
<feature type="transmembrane region" description="Helical" evidence="1">
    <location>
        <begin position="604"/>
        <end position="624"/>
    </location>
</feature>
<dbReference type="InterPro" id="IPR027417">
    <property type="entry name" value="P-loop_NTPase"/>
</dbReference>